<keyword evidence="9" id="KW-1185">Reference proteome</keyword>
<dbReference type="SUPFAM" id="SSF56024">
    <property type="entry name" value="Phospholipase D/nuclease"/>
    <property type="match status" value="1"/>
</dbReference>
<accession>A0A812SKG6</accession>
<feature type="non-terminal residue" evidence="8">
    <location>
        <position position="163"/>
    </location>
</feature>
<name>A0A812SKG6_SYMPI</name>
<proteinExistence type="predicted"/>
<evidence type="ECO:0000256" key="1">
    <source>
        <dbReference type="ARBA" id="ARBA00000798"/>
    </source>
</evidence>
<gene>
    <name evidence="8" type="primary">PLDBETA1</name>
    <name evidence="8" type="ORF">SPIL2461_LOCUS12382</name>
</gene>
<evidence type="ECO:0000256" key="6">
    <source>
        <dbReference type="ARBA" id="ARBA00023098"/>
    </source>
</evidence>
<feature type="domain" description="PLD phosphodiesterase" evidence="7">
    <location>
        <begin position="1"/>
        <end position="24"/>
    </location>
</feature>
<evidence type="ECO:0000313" key="8">
    <source>
        <dbReference type="EMBL" id="CAE7483813.1"/>
    </source>
</evidence>
<keyword evidence="4" id="KW-0378">Hydrolase</keyword>
<evidence type="ECO:0000256" key="5">
    <source>
        <dbReference type="ARBA" id="ARBA00022963"/>
    </source>
</evidence>
<dbReference type="GO" id="GO:0004630">
    <property type="term" value="F:phospholipase D activity"/>
    <property type="evidence" value="ECO:0007669"/>
    <property type="project" value="UniProtKB-EC"/>
</dbReference>
<protein>
    <recommendedName>
        <fullName evidence="2">phospholipase D</fullName>
        <ecNumber evidence="2">3.1.4.4</ecNumber>
    </recommendedName>
</protein>
<evidence type="ECO:0000256" key="3">
    <source>
        <dbReference type="ARBA" id="ARBA00022737"/>
    </source>
</evidence>
<feature type="non-terminal residue" evidence="8">
    <location>
        <position position="1"/>
    </location>
</feature>
<sequence>PHIKSYVFDRKVAFVGGIDFAENRQDTPQHVRPDPRLVQVARDLNHPTGNEKPWQDAMVKVEGRAAEQVAMIMVERWWTYCRSIGLARAQAMRPVSAILDSTLWQVKGALHSSHWKDWQCDQMPKTGVLGKLQLRYQGGSAEEREVRIETPQIQSQYLEPNAD</sequence>
<reference evidence="8" key="1">
    <citation type="submission" date="2021-02" db="EMBL/GenBank/DDBJ databases">
        <authorList>
            <person name="Dougan E. K."/>
            <person name="Rhodes N."/>
            <person name="Thang M."/>
            <person name="Chan C."/>
        </authorList>
    </citation>
    <scope>NUCLEOTIDE SEQUENCE</scope>
</reference>
<dbReference type="Gene3D" id="3.30.870.10">
    <property type="entry name" value="Endonuclease Chain A"/>
    <property type="match status" value="1"/>
</dbReference>
<evidence type="ECO:0000313" key="9">
    <source>
        <dbReference type="Proteomes" id="UP000649617"/>
    </source>
</evidence>
<evidence type="ECO:0000256" key="4">
    <source>
        <dbReference type="ARBA" id="ARBA00022801"/>
    </source>
</evidence>
<dbReference type="OrthoDB" id="423843at2759"/>
<comment type="catalytic activity">
    <reaction evidence="1">
        <text>a 1,2-diacyl-sn-glycero-3-phosphocholine + H2O = a 1,2-diacyl-sn-glycero-3-phosphate + choline + H(+)</text>
        <dbReference type="Rhea" id="RHEA:14445"/>
        <dbReference type="ChEBI" id="CHEBI:15354"/>
        <dbReference type="ChEBI" id="CHEBI:15377"/>
        <dbReference type="ChEBI" id="CHEBI:15378"/>
        <dbReference type="ChEBI" id="CHEBI:57643"/>
        <dbReference type="ChEBI" id="CHEBI:58608"/>
        <dbReference type="EC" id="3.1.4.4"/>
    </reaction>
</comment>
<dbReference type="EMBL" id="CAJNIZ010025435">
    <property type="protein sequence ID" value="CAE7483813.1"/>
    <property type="molecule type" value="Genomic_DNA"/>
</dbReference>
<dbReference type="GO" id="GO:0009395">
    <property type="term" value="P:phospholipid catabolic process"/>
    <property type="evidence" value="ECO:0007669"/>
    <property type="project" value="TreeGrafter"/>
</dbReference>
<dbReference type="PROSITE" id="PS50035">
    <property type="entry name" value="PLD"/>
    <property type="match status" value="1"/>
</dbReference>
<dbReference type="PANTHER" id="PTHR18896">
    <property type="entry name" value="PHOSPHOLIPASE D"/>
    <property type="match status" value="1"/>
</dbReference>
<dbReference type="PANTHER" id="PTHR18896:SF76">
    <property type="entry name" value="PHOSPHOLIPASE"/>
    <property type="match status" value="1"/>
</dbReference>
<dbReference type="AlphaFoldDB" id="A0A812SKG6"/>
<keyword evidence="6" id="KW-0443">Lipid metabolism</keyword>
<organism evidence="8 9">
    <name type="scientific">Symbiodinium pilosum</name>
    <name type="common">Dinoflagellate</name>
    <dbReference type="NCBI Taxonomy" id="2952"/>
    <lineage>
        <taxon>Eukaryota</taxon>
        <taxon>Sar</taxon>
        <taxon>Alveolata</taxon>
        <taxon>Dinophyceae</taxon>
        <taxon>Suessiales</taxon>
        <taxon>Symbiodiniaceae</taxon>
        <taxon>Symbiodinium</taxon>
    </lineage>
</organism>
<comment type="caution">
    <text evidence="8">The sequence shown here is derived from an EMBL/GenBank/DDBJ whole genome shotgun (WGS) entry which is preliminary data.</text>
</comment>
<keyword evidence="3" id="KW-0677">Repeat</keyword>
<evidence type="ECO:0000259" key="7">
    <source>
        <dbReference type="PROSITE" id="PS50035"/>
    </source>
</evidence>
<evidence type="ECO:0000256" key="2">
    <source>
        <dbReference type="ARBA" id="ARBA00012027"/>
    </source>
</evidence>
<dbReference type="InterPro" id="IPR015679">
    <property type="entry name" value="PLipase_D_fam"/>
</dbReference>
<keyword evidence="5" id="KW-0442">Lipid degradation</keyword>
<dbReference type="Proteomes" id="UP000649617">
    <property type="component" value="Unassembled WGS sequence"/>
</dbReference>
<dbReference type="EC" id="3.1.4.4" evidence="2"/>
<dbReference type="InterPro" id="IPR001736">
    <property type="entry name" value="PLipase_D/transphosphatidylase"/>
</dbReference>